<accession>A0A0S1SBK6</accession>
<accession>A0A0S1SUX0</accession>
<accession>A0A0S1SL48</accession>
<accession>A0A0S1SNT7</accession>
<feature type="transmembrane region" description="Helical" evidence="2">
    <location>
        <begin position="262"/>
        <end position="278"/>
    </location>
</feature>
<proteinExistence type="predicted"/>
<feature type="transmembrane region" description="Helical" evidence="2">
    <location>
        <begin position="99"/>
        <end position="121"/>
    </location>
</feature>
<feature type="compositionally biased region" description="Basic and acidic residues" evidence="1">
    <location>
        <begin position="208"/>
        <end position="222"/>
    </location>
</feature>
<feature type="transmembrane region" description="Helical" evidence="2">
    <location>
        <begin position="36"/>
        <end position="56"/>
    </location>
</feature>
<reference evidence="4" key="1">
    <citation type="submission" date="2015-10" db="EMBL/GenBank/DDBJ databases">
        <title>Analysis of five complete genome sequences for members of the class Peribacteria in the recently recognized Peregrinibacteria bacterial phylum.</title>
        <authorList>
            <person name="Anantharaman K."/>
            <person name="Brown C.T."/>
            <person name="Burstein D."/>
            <person name="Castelle C.J."/>
            <person name="Probst A.J."/>
            <person name="Thomas B.C."/>
            <person name="Williams K.H."/>
            <person name="Banfield J.F."/>
        </authorList>
    </citation>
    <scope>NUCLEOTIDE SEQUENCE [LARGE SCALE GENOMIC DNA]</scope>
</reference>
<evidence type="ECO:0000256" key="1">
    <source>
        <dbReference type="SAM" id="MobiDB-lite"/>
    </source>
</evidence>
<feature type="transmembrane region" description="Helical" evidence="2">
    <location>
        <begin position="68"/>
        <end position="87"/>
    </location>
</feature>
<evidence type="ECO:0000313" key="3">
    <source>
        <dbReference type="EMBL" id="ALM13253.1"/>
    </source>
</evidence>
<accession>A0A0S1ST29</accession>
<evidence type="ECO:0000256" key="2">
    <source>
        <dbReference type="SAM" id="Phobius"/>
    </source>
</evidence>
<dbReference type="KEGG" id="prf:PeribacterA2_0569"/>
<protein>
    <submittedName>
        <fullName evidence="3">Uncharacterized protein</fullName>
    </submittedName>
</protein>
<dbReference type="AlphaFoldDB" id="A0A0S1SNT7"/>
<dbReference type="Proteomes" id="UP000069135">
    <property type="component" value="Chromosome"/>
</dbReference>
<feature type="region of interest" description="Disordered" evidence="1">
    <location>
        <begin position="208"/>
        <end position="258"/>
    </location>
</feature>
<feature type="transmembrane region" description="Helical" evidence="2">
    <location>
        <begin position="128"/>
        <end position="147"/>
    </location>
</feature>
<keyword evidence="2" id="KW-0472">Membrane</keyword>
<reference evidence="3 4" key="2">
    <citation type="journal article" date="2016" name="PeerJ">
        <title>Analysis of five complete genome sequences for members of the class Peribacteria in the recently recognized Peregrinibacteria bacterial phylum.</title>
        <authorList>
            <person name="Anantharaman K."/>
            <person name="Brown C.T."/>
            <person name="Burstein D."/>
            <person name="Castelle C.J."/>
            <person name="Probst A.J."/>
            <person name="Thomas B.C."/>
            <person name="Williams K.H."/>
            <person name="Banfield J.F."/>
        </authorList>
    </citation>
    <scope>NUCLEOTIDE SEQUENCE [LARGE SCALE GENOMIC DNA]</scope>
    <source>
        <strain evidence="3">RIFOXYD1_FULL_PER-ii_59_16</strain>
    </source>
</reference>
<keyword evidence="2" id="KW-1133">Transmembrane helix</keyword>
<keyword evidence="2" id="KW-0812">Transmembrane</keyword>
<evidence type="ECO:0000313" key="4">
    <source>
        <dbReference type="Proteomes" id="UP000069135"/>
    </source>
</evidence>
<sequence>MPLKHATETFLVFLLGAVILLTGLLLTTLPDLPAGAVPWTILFVLSILYPLALFALFRRRRADHAFRLLHWFPALMLLLWLGVEIVALEVPRAYSFIGWYTWGWTLPAVTIAFILLISYCLQVVRRRLTRVVLLLAAFIPFVGGALASERATHWDRELASVLWGGEWLQELEGKEFLGIKLAGRLPTEQNLSASSDAKEEEWRVKLRQAEDRRKQAREERLKSTSSSSMRALVPSLQPTSEGTELKEAKTQPTKLPSSGPEAAVFALMMLAGYTGVLHDRARRRRG</sequence>
<organism evidence="3 4">
    <name type="scientific">Candidatus Peribacter riflensis</name>
    <dbReference type="NCBI Taxonomy" id="1735162"/>
    <lineage>
        <taxon>Bacteria</taxon>
        <taxon>Candidatus Peregrinibacteriota</taxon>
        <taxon>Candidatus Peribacteria</taxon>
        <taxon>Candidatus Peribacterales</taxon>
        <taxon>Candidatus Peribacteraceae</taxon>
        <taxon>Candidatus Peribacter</taxon>
    </lineage>
</organism>
<name>A0A0S1SNT7_9BACT</name>
<dbReference type="STRING" id="1735162.PeribacterB2_0568"/>
<dbReference type="EMBL" id="CP013065">
    <property type="protein sequence ID" value="ALM13253.1"/>
    <property type="molecule type" value="Genomic_DNA"/>
</dbReference>
<gene>
    <name evidence="3" type="ORF">PeribacterD1_0569</name>
</gene>